<dbReference type="Proteomes" id="UP000232323">
    <property type="component" value="Unassembled WGS sequence"/>
</dbReference>
<protein>
    <recommendedName>
        <fullName evidence="10">EngB-type G domain-containing protein</fullName>
    </recommendedName>
</protein>
<evidence type="ECO:0000256" key="3">
    <source>
        <dbReference type="ARBA" id="ARBA00022618"/>
    </source>
</evidence>
<keyword evidence="9" id="KW-0131">Cell cycle</keyword>
<proteinExistence type="inferred from homology"/>
<sequence length="254" mass="28849">MRSEFALDIFIISEAETPPEIESQSSPPQEFNEEEEELLPEIQLDLPTPTHTKVKTAVYLTSCVQHQKCPPPIYPEFAVIGRSNVGKSSLINMITNCRKLAHVSKEPGKTRCINHFLINDTWYLVDLPGYGFARVNKAQRDQFEQFTKDYFTGRKNLCMVFLLIDSTISPQKVDLDYARWLSDNKVPFCLVFTKTDRRKKGMSNKLTNMVEFKRELLKDFEFLPPSIATSSENGTGKGQLLHLIGGLRIAASGK</sequence>
<dbReference type="InterPro" id="IPR019987">
    <property type="entry name" value="GTP-bd_ribosome_bio_YsxC"/>
</dbReference>
<dbReference type="InterPro" id="IPR027417">
    <property type="entry name" value="P-loop_NTPase"/>
</dbReference>
<name>A0A250XA73_9CHLO</name>
<dbReference type="GO" id="GO:0051301">
    <property type="term" value="P:cell division"/>
    <property type="evidence" value="ECO:0007669"/>
    <property type="project" value="UniProtKB-KW"/>
</dbReference>
<reference evidence="11 12" key="1">
    <citation type="submission" date="2017-08" db="EMBL/GenBank/DDBJ databases">
        <title>Acidophilic green algal genome provides insights into adaptation to an acidic environment.</title>
        <authorList>
            <person name="Hirooka S."/>
            <person name="Hirose Y."/>
            <person name="Kanesaki Y."/>
            <person name="Higuchi S."/>
            <person name="Fujiwara T."/>
            <person name="Onuma R."/>
            <person name="Era A."/>
            <person name="Ohbayashi R."/>
            <person name="Uzuka A."/>
            <person name="Nozaki H."/>
            <person name="Yoshikawa H."/>
            <person name="Miyagishima S.Y."/>
        </authorList>
    </citation>
    <scope>NUCLEOTIDE SEQUENCE [LARGE SCALE GENOMIC DNA]</scope>
    <source>
        <strain evidence="11 12">NIES-2499</strain>
    </source>
</reference>
<feature type="domain" description="EngB-type G" evidence="10">
    <location>
        <begin position="73"/>
        <end position="250"/>
    </location>
</feature>
<evidence type="ECO:0000256" key="9">
    <source>
        <dbReference type="ARBA" id="ARBA00023306"/>
    </source>
</evidence>
<evidence type="ECO:0000256" key="5">
    <source>
        <dbReference type="ARBA" id="ARBA00022741"/>
    </source>
</evidence>
<organism evidence="11 12">
    <name type="scientific">Chlamydomonas eustigma</name>
    <dbReference type="NCBI Taxonomy" id="1157962"/>
    <lineage>
        <taxon>Eukaryota</taxon>
        <taxon>Viridiplantae</taxon>
        <taxon>Chlorophyta</taxon>
        <taxon>core chlorophytes</taxon>
        <taxon>Chlorophyceae</taxon>
        <taxon>CS clade</taxon>
        <taxon>Chlamydomonadales</taxon>
        <taxon>Chlamydomonadaceae</taxon>
        <taxon>Chlamydomonas</taxon>
    </lineage>
</organism>
<comment type="cofactor">
    <cofactor evidence="1">
        <name>Mg(2+)</name>
        <dbReference type="ChEBI" id="CHEBI:18420"/>
    </cofactor>
</comment>
<dbReference type="HAMAP" id="MF_00321">
    <property type="entry name" value="GTPase_EngB"/>
    <property type="match status" value="1"/>
</dbReference>
<dbReference type="EMBL" id="BEGY01000047">
    <property type="protein sequence ID" value="GAX79991.1"/>
    <property type="molecule type" value="Genomic_DNA"/>
</dbReference>
<accession>A0A250XA73</accession>
<keyword evidence="8" id="KW-0717">Septation</keyword>
<dbReference type="PROSITE" id="PS51706">
    <property type="entry name" value="G_ENGB"/>
    <property type="match status" value="1"/>
</dbReference>
<evidence type="ECO:0000256" key="7">
    <source>
        <dbReference type="ARBA" id="ARBA00023134"/>
    </source>
</evidence>
<dbReference type="GO" id="GO:0046872">
    <property type="term" value="F:metal ion binding"/>
    <property type="evidence" value="ECO:0007669"/>
    <property type="project" value="UniProtKB-KW"/>
</dbReference>
<evidence type="ECO:0000259" key="10">
    <source>
        <dbReference type="PROSITE" id="PS51706"/>
    </source>
</evidence>
<dbReference type="SUPFAM" id="SSF52540">
    <property type="entry name" value="P-loop containing nucleoside triphosphate hydrolases"/>
    <property type="match status" value="1"/>
</dbReference>
<dbReference type="Pfam" id="PF01926">
    <property type="entry name" value="MMR_HSR1"/>
    <property type="match status" value="1"/>
</dbReference>
<keyword evidence="5" id="KW-0547">Nucleotide-binding</keyword>
<evidence type="ECO:0000256" key="2">
    <source>
        <dbReference type="ARBA" id="ARBA00009638"/>
    </source>
</evidence>
<dbReference type="InterPro" id="IPR006073">
    <property type="entry name" value="GTP-bd"/>
</dbReference>
<evidence type="ECO:0000256" key="4">
    <source>
        <dbReference type="ARBA" id="ARBA00022723"/>
    </source>
</evidence>
<gene>
    <name evidence="11" type="ORF">CEUSTIGMA_g7431.t1</name>
</gene>
<dbReference type="PANTHER" id="PTHR11649:SF13">
    <property type="entry name" value="ENGB-TYPE G DOMAIN-CONTAINING PROTEIN"/>
    <property type="match status" value="1"/>
</dbReference>
<comment type="similarity">
    <text evidence="2">Belongs to the TRAFAC class TrmE-Era-EngA-EngB-Septin-like GTPase superfamily. EngB GTPase family.</text>
</comment>
<keyword evidence="4" id="KW-0479">Metal-binding</keyword>
<keyword evidence="6" id="KW-0460">Magnesium</keyword>
<evidence type="ECO:0000313" key="12">
    <source>
        <dbReference type="Proteomes" id="UP000232323"/>
    </source>
</evidence>
<evidence type="ECO:0000256" key="6">
    <source>
        <dbReference type="ARBA" id="ARBA00022842"/>
    </source>
</evidence>
<dbReference type="PANTHER" id="PTHR11649">
    <property type="entry name" value="MSS1/TRME-RELATED GTP-BINDING PROTEIN"/>
    <property type="match status" value="1"/>
</dbReference>
<dbReference type="GO" id="GO:0005525">
    <property type="term" value="F:GTP binding"/>
    <property type="evidence" value="ECO:0007669"/>
    <property type="project" value="UniProtKB-KW"/>
</dbReference>
<dbReference type="STRING" id="1157962.A0A250XA73"/>
<keyword evidence="3" id="KW-0132">Cell division</keyword>
<dbReference type="AlphaFoldDB" id="A0A250XA73"/>
<dbReference type="InterPro" id="IPR030393">
    <property type="entry name" value="G_ENGB_dom"/>
</dbReference>
<evidence type="ECO:0000256" key="1">
    <source>
        <dbReference type="ARBA" id="ARBA00001946"/>
    </source>
</evidence>
<evidence type="ECO:0000313" key="11">
    <source>
        <dbReference type="EMBL" id="GAX79991.1"/>
    </source>
</evidence>
<comment type="caution">
    <text evidence="11">The sequence shown here is derived from an EMBL/GenBank/DDBJ whole genome shotgun (WGS) entry which is preliminary data.</text>
</comment>
<dbReference type="OrthoDB" id="391988at2759"/>
<dbReference type="NCBIfam" id="TIGR03598">
    <property type="entry name" value="GTPase_YsxC"/>
    <property type="match status" value="1"/>
</dbReference>
<keyword evidence="12" id="KW-1185">Reference proteome</keyword>
<keyword evidence="7" id="KW-0342">GTP-binding</keyword>
<evidence type="ECO:0000256" key="8">
    <source>
        <dbReference type="ARBA" id="ARBA00023210"/>
    </source>
</evidence>
<dbReference type="Gene3D" id="3.40.50.300">
    <property type="entry name" value="P-loop containing nucleotide triphosphate hydrolases"/>
    <property type="match status" value="1"/>
</dbReference>
<dbReference type="CDD" id="cd01876">
    <property type="entry name" value="YihA_EngB"/>
    <property type="match status" value="1"/>
</dbReference>